<name>A0AAW1KMC6_POPJA</name>
<accession>A0AAW1KMC6</accession>
<evidence type="ECO:0000313" key="3">
    <source>
        <dbReference type="Proteomes" id="UP001458880"/>
    </source>
</evidence>
<organism evidence="2 3">
    <name type="scientific">Popillia japonica</name>
    <name type="common">Japanese beetle</name>
    <dbReference type="NCBI Taxonomy" id="7064"/>
    <lineage>
        <taxon>Eukaryota</taxon>
        <taxon>Metazoa</taxon>
        <taxon>Ecdysozoa</taxon>
        <taxon>Arthropoda</taxon>
        <taxon>Hexapoda</taxon>
        <taxon>Insecta</taxon>
        <taxon>Pterygota</taxon>
        <taxon>Neoptera</taxon>
        <taxon>Endopterygota</taxon>
        <taxon>Coleoptera</taxon>
        <taxon>Polyphaga</taxon>
        <taxon>Scarabaeiformia</taxon>
        <taxon>Scarabaeidae</taxon>
        <taxon>Rutelinae</taxon>
        <taxon>Popillia</taxon>
    </lineage>
</organism>
<feature type="compositionally biased region" description="Polar residues" evidence="1">
    <location>
        <begin position="662"/>
        <end position="675"/>
    </location>
</feature>
<gene>
    <name evidence="2" type="ORF">QE152_g21783</name>
</gene>
<feature type="compositionally biased region" description="Basic and acidic residues" evidence="1">
    <location>
        <begin position="911"/>
        <end position="921"/>
    </location>
</feature>
<dbReference type="Proteomes" id="UP001458880">
    <property type="component" value="Unassembled WGS sequence"/>
</dbReference>
<dbReference type="EMBL" id="JASPKY010000205">
    <property type="protein sequence ID" value="KAK9720983.1"/>
    <property type="molecule type" value="Genomic_DNA"/>
</dbReference>
<comment type="caution">
    <text evidence="2">The sequence shown here is derived from an EMBL/GenBank/DDBJ whole genome shotgun (WGS) entry which is preliminary data.</text>
</comment>
<protein>
    <submittedName>
        <fullName evidence="2">Uncharacterized protein</fullName>
    </submittedName>
</protein>
<evidence type="ECO:0000313" key="2">
    <source>
        <dbReference type="EMBL" id="KAK9720983.1"/>
    </source>
</evidence>
<keyword evidence="3" id="KW-1185">Reference proteome</keyword>
<reference evidence="2 3" key="1">
    <citation type="journal article" date="2024" name="BMC Genomics">
        <title>De novo assembly and annotation of Popillia japonica's genome with initial clues to its potential as an invasive pest.</title>
        <authorList>
            <person name="Cucini C."/>
            <person name="Boschi S."/>
            <person name="Funari R."/>
            <person name="Cardaioli E."/>
            <person name="Iannotti N."/>
            <person name="Marturano G."/>
            <person name="Paoli F."/>
            <person name="Bruttini M."/>
            <person name="Carapelli A."/>
            <person name="Frati F."/>
            <person name="Nardi F."/>
        </authorList>
    </citation>
    <scope>NUCLEOTIDE SEQUENCE [LARGE SCALE GENOMIC DNA]</scope>
    <source>
        <strain evidence="2">DMR45628</strain>
    </source>
</reference>
<evidence type="ECO:0000256" key="1">
    <source>
        <dbReference type="SAM" id="MobiDB-lite"/>
    </source>
</evidence>
<feature type="compositionally biased region" description="Polar residues" evidence="1">
    <location>
        <begin position="977"/>
        <end position="1000"/>
    </location>
</feature>
<feature type="region of interest" description="Disordered" evidence="1">
    <location>
        <begin position="892"/>
        <end position="931"/>
    </location>
</feature>
<sequence>MDIIKKLFAGDKLSTYEKEQKRRYKQYVKLGATSTIVMSKTESEIYQDYLVRRSLRRSKRKAAATKEHMQEDFFKDTESNPGLSAAPAVLDAINRNISVANVPNEYLYDLKQMETVTVETRVSNTSNKEGRRHSSVSIEVEVQNYTKLHPKRNTQPLDQKFAYGNQDMFLDQLDDVIRKRNRGHSLENISHASQIPIYENINNVEEHSPTILAVKPRKKVPQIHVEAKRTSENIDQYTPKEQAQRNEIATVSHSIHPNSQYDSSIDYYQSETEEIVWGTPPSNMLLPISRSSSCITTQSEDSFFDCISEDDDIYDDEEKIVMKQISPPFIKHPPYHHEPETDFRSLGSEDDLDERDFLPPLYENIVKKVQPTEHQNQNDVLIDIKSTNDKQDNWNLLDDSIEPDSLELAITNGNIAESVNPTNPINSESPELRVQEAEGKDDIPHITSWAEKVRIKEHDFASDEKSKEEVHQKEEVLIHDEALLLDDGFNDPKLLKPPRVKPTKRNELIKLENNNDYSDSNTDNYRTDSKKVTFDFAKSYCQTYEVEQSTEEEEYEDSPIHSPMRRDEDKLFEHDEFFANALSRLKKHNLENTVPTDDRSKVFLSYGVQPTSNQKDDAINRSFETSVNMDLAFLNCMDGFNSQLVQPKSRNISIIELDEQSNEQNQDSDSKQNIDAPNLPPDEILESVQNQKELLLIDKEDTDNNLKKSDFDNEVLEHSLLNSSVPNSSLTEVDIVLPNKIYPDSTHDLTSNIPQNILEEFYTPPTEVNTEDIVRKNSFSNDTQLEIKENVIANRNSANILDDSISTIDENGEILKPSQVYGEAHQHNLSDEFGYINDIDLLVLEQGDANYFEAINLVLKEDHISNKGYREEIESPVGPTQPLSLESFTNVKTSETTKDSLTQELQLSPRLDVKAPSDYKTHGSFSPNTTSPKLVRWESDSYIPQYKPVFEIKQEVNITNEQKSKCANTTNINDKNSDIASTSNSPISTSYTTLNRSTSAPHDDKYKTKRAMIYSNRNIFTTNARKPIQRSVSQSFGFAFVSPAVNNRHSADYSESHRITGGKISEESDSLTDIQRRLSAVRHIESPEKQLTTIQELLIELKEKANMLESKTDDEYVRLLQTLFKCIRIVSGLQCNFDQDLLVSQQNTLKEIKDCISDLNTI</sequence>
<dbReference type="AlphaFoldDB" id="A0AAW1KMC6"/>
<feature type="region of interest" description="Disordered" evidence="1">
    <location>
        <begin position="660"/>
        <end position="682"/>
    </location>
</feature>
<feature type="region of interest" description="Disordered" evidence="1">
    <location>
        <begin position="977"/>
        <end position="1003"/>
    </location>
</feature>
<proteinExistence type="predicted"/>
<feature type="compositionally biased region" description="Polar residues" evidence="1">
    <location>
        <begin position="892"/>
        <end position="906"/>
    </location>
</feature>
<feature type="region of interest" description="Disordered" evidence="1">
    <location>
        <begin position="328"/>
        <end position="347"/>
    </location>
</feature>